<accession>A0A7G7MK72</accession>
<feature type="transmembrane region" description="Helical" evidence="2">
    <location>
        <begin position="43"/>
        <end position="59"/>
    </location>
</feature>
<dbReference type="Proteomes" id="UP000515728">
    <property type="component" value="Chromosome"/>
</dbReference>
<organism evidence="3 4">
    <name type="scientific">Pseudonocardia petroleophila</name>
    <dbReference type="NCBI Taxonomy" id="37331"/>
    <lineage>
        <taxon>Bacteria</taxon>
        <taxon>Bacillati</taxon>
        <taxon>Actinomycetota</taxon>
        <taxon>Actinomycetes</taxon>
        <taxon>Pseudonocardiales</taxon>
        <taxon>Pseudonocardiaceae</taxon>
        <taxon>Pseudonocardia</taxon>
    </lineage>
</organism>
<sequence length="91" mass="9216">MNDVLVDLGAVPMATASSAVVVPMQGGAEPPPGEPEFGKASPVALVVILLLGLATAFLIRSMTKHLKKVPASFDAQPDEPADGDAAGPKQP</sequence>
<keyword evidence="2" id="KW-0472">Membrane</keyword>
<evidence type="ECO:0000313" key="3">
    <source>
        <dbReference type="EMBL" id="QNG53183.1"/>
    </source>
</evidence>
<evidence type="ECO:0000313" key="4">
    <source>
        <dbReference type="Proteomes" id="UP000515728"/>
    </source>
</evidence>
<name>A0A7G7MK72_9PSEU</name>
<evidence type="ECO:0000256" key="2">
    <source>
        <dbReference type="SAM" id="Phobius"/>
    </source>
</evidence>
<evidence type="ECO:0000256" key="1">
    <source>
        <dbReference type="SAM" id="MobiDB-lite"/>
    </source>
</evidence>
<keyword evidence="4" id="KW-1185">Reference proteome</keyword>
<proteinExistence type="predicted"/>
<dbReference type="KEGG" id="ppel:H6H00_04010"/>
<gene>
    <name evidence="3" type="ORF">H6H00_04010</name>
</gene>
<reference evidence="3 4" key="1">
    <citation type="submission" date="2020-08" db="EMBL/GenBank/DDBJ databases">
        <authorList>
            <person name="Mo P."/>
        </authorList>
    </citation>
    <scope>NUCLEOTIDE SEQUENCE [LARGE SCALE GENOMIC DNA]</scope>
    <source>
        <strain evidence="3 4">CGMCC 4.1532</strain>
    </source>
</reference>
<protein>
    <submittedName>
        <fullName evidence="3">Uncharacterized protein</fullName>
    </submittedName>
</protein>
<keyword evidence="2" id="KW-1133">Transmembrane helix</keyword>
<dbReference type="RefSeq" id="WP_185720011.1">
    <property type="nucleotide sequence ID" value="NZ_BAAAWI010000001.1"/>
</dbReference>
<dbReference type="EMBL" id="CP060131">
    <property type="protein sequence ID" value="QNG53183.1"/>
    <property type="molecule type" value="Genomic_DNA"/>
</dbReference>
<keyword evidence="2" id="KW-0812">Transmembrane</keyword>
<dbReference type="AlphaFoldDB" id="A0A7G7MK72"/>
<feature type="region of interest" description="Disordered" evidence="1">
    <location>
        <begin position="71"/>
        <end position="91"/>
    </location>
</feature>